<protein>
    <submittedName>
        <fullName evidence="2">Uncharacterized protein</fullName>
    </submittedName>
</protein>
<evidence type="ECO:0000313" key="2">
    <source>
        <dbReference type="EMBL" id="GGJ06579.1"/>
    </source>
</evidence>
<name>A0A917NK30_9ACTN</name>
<keyword evidence="3" id="KW-1185">Reference proteome</keyword>
<feature type="region of interest" description="Disordered" evidence="1">
    <location>
        <begin position="100"/>
        <end position="135"/>
    </location>
</feature>
<evidence type="ECO:0000256" key="1">
    <source>
        <dbReference type="SAM" id="MobiDB-lite"/>
    </source>
</evidence>
<feature type="compositionally biased region" description="Basic and acidic residues" evidence="1">
    <location>
        <begin position="120"/>
        <end position="135"/>
    </location>
</feature>
<dbReference type="InterPro" id="IPR036567">
    <property type="entry name" value="RHF-like"/>
</dbReference>
<comment type="caution">
    <text evidence="2">The sequence shown here is derived from an EMBL/GenBank/DDBJ whole genome shotgun (WGS) entry which is preliminary data.</text>
</comment>
<dbReference type="Proteomes" id="UP000657574">
    <property type="component" value="Unassembled WGS sequence"/>
</dbReference>
<reference evidence="2" key="2">
    <citation type="submission" date="2020-09" db="EMBL/GenBank/DDBJ databases">
        <authorList>
            <person name="Sun Q."/>
            <person name="Ohkuma M."/>
        </authorList>
    </citation>
    <scope>NUCLEOTIDE SEQUENCE</scope>
    <source>
        <strain evidence="2">JCM 3086</strain>
    </source>
</reference>
<gene>
    <name evidence="2" type="ORF">GCM10010121_016340</name>
</gene>
<dbReference type="Gene3D" id="3.30.160.100">
    <property type="entry name" value="Ribosome hibernation promotion factor-like"/>
    <property type="match status" value="1"/>
</dbReference>
<evidence type="ECO:0000313" key="3">
    <source>
        <dbReference type="Proteomes" id="UP000657574"/>
    </source>
</evidence>
<dbReference type="AlphaFoldDB" id="A0A917NK30"/>
<accession>A0A917NK30</accession>
<sequence length="135" mass="14215">MTVHEAAGSSVRVRADGDVGEKDLAHVRAKVEAALARPGLGEVSGEVRVARAAAHHAGQPWSAGAEIRVGKHAVLVRAEEATAHELADRLADRLRVQAERVAHRAGTARRSAGPPPWRGGEADARAAEKVPPREV</sequence>
<proteinExistence type="predicted"/>
<reference evidence="2" key="1">
    <citation type="journal article" date="2014" name="Int. J. Syst. Evol. Microbiol.">
        <title>Complete genome sequence of Corynebacterium casei LMG S-19264T (=DSM 44701T), isolated from a smear-ripened cheese.</title>
        <authorList>
            <consortium name="US DOE Joint Genome Institute (JGI-PGF)"/>
            <person name="Walter F."/>
            <person name="Albersmeier A."/>
            <person name="Kalinowski J."/>
            <person name="Ruckert C."/>
        </authorList>
    </citation>
    <scope>NUCLEOTIDE SEQUENCE</scope>
    <source>
        <strain evidence="2">JCM 3086</strain>
    </source>
</reference>
<dbReference type="EMBL" id="BMQA01000004">
    <property type="protein sequence ID" value="GGJ06579.1"/>
    <property type="molecule type" value="Genomic_DNA"/>
</dbReference>
<dbReference type="RefSeq" id="WP_189310403.1">
    <property type="nucleotide sequence ID" value="NZ_BMQA01000004.1"/>
</dbReference>
<organism evidence="2 3">
    <name type="scientific">Streptomyces brasiliensis</name>
    <dbReference type="NCBI Taxonomy" id="1954"/>
    <lineage>
        <taxon>Bacteria</taxon>
        <taxon>Bacillati</taxon>
        <taxon>Actinomycetota</taxon>
        <taxon>Actinomycetes</taxon>
        <taxon>Kitasatosporales</taxon>
        <taxon>Streptomycetaceae</taxon>
        <taxon>Streptomyces</taxon>
    </lineage>
</organism>